<dbReference type="EMBL" id="PVTH01000001">
    <property type="protein sequence ID" value="PRY55084.1"/>
    <property type="molecule type" value="Genomic_DNA"/>
</dbReference>
<evidence type="ECO:0000313" key="2">
    <source>
        <dbReference type="EMBL" id="PRY55084.1"/>
    </source>
</evidence>
<keyword evidence="2" id="KW-0238">DNA-binding</keyword>
<dbReference type="Gene3D" id="1.10.150.280">
    <property type="entry name" value="AF1531-like domain"/>
    <property type="match status" value="2"/>
</dbReference>
<comment type="caution">
    <text evidence="2">The sequence shown here is derived from an EMBL/GenBank/DDBJ whole genome shotgun (WGS) entry which is preliminary data.</text>
</comment>
<dbReference type="SUPFAM" id="SSF47781">
    <property type="entry name" value="RuvA domain 2-like"/>
    <property type="match status" value="3"/>
</dbReference>
<keyword evidence="3" id="KW-1185">Reference proteome</keyword>
<dbReference type="GO" id="GO:0015627">
    <property type="term" value="C:type II protein secretion system complex"/>
    <property type="evidence" value="ECO:0007669"/>
    <property type="project" value="TreeGrafter"/>
</dbReference>
<name>A0A2T0UB18_9SPHI</name>
<evidence type="ECO:0000256" key="1">
    <source>
        <dbReference type="SAM" id="Phobius"/>
    </source>
</evidence>
<gene>
    <name evidence="2" type="ORF">B0I27_10144</name>
</gene>
<keyword evidence="1" id="KW-0472">Membrane</keyword>
<proteinExistence type="predicted"/>
<keyword evidence="1" id="KW-0812">Transmembrane</keyword>
<dbReference type="Pfam" id="PF12836">
    <property type="entry name" value="HHH_3"/>
    <property type="match status" value="2"/>
</dbReference>
<keyword evidence="1" id="KW-1133">Transmembrane helix</keyword>
<reference evidence="2 3" key="1">
    <citation type="submission" date="2018-03" db="EMBL/GenBank/DDBJ databases">
        <title>Genomic Encyclopedia of Type Strains, Phase III (KMG-III): the genomes of soil and plant-associated and newly described type strains.</title>
        <authorList>
            <person name="Whitman W."/>
        </authorList>
    </citation>
    <scope>NUCLEOTIDE SEQUENCE [LARGE SCALE GENOMIC DNA]</scope>
    <source>
        <strain evidence="2 3">CGMCC 1.9313</strain>
    </source>
</reference>
<dbReference type="OrthoDB" id="981124at2"/>
<feature type="transmembrane region" description="Helical" evidence="1">
    <location>
        <begin position="18"/>
        <end position="36"/>
    </location>
</feature>
<sequence>MNKWLNAVFGFSKKEQNGLIVLCILILLVLFIPVIYKAESKDDVADLEDLSFEQHVTKGGGIGRHSEGLAKGDRLRSRSGDNGRFRKHVTKQLFPFNPNHLPAEQWRKLGLTDRQIKVIHNYESKGGSFRRREDLRKIYSISEVSYRELAPYIEIPEVEKSFFTKASPYPDQKAREGKKVIRIIELNSADSAALVEVRGIGPVLASRILQYRNRLGGFREVGQLREVFGIDSVRYGEIVGQLAVDSSALRKIYINRVGFDELKTFPYLRYKQMNAIIQYRKQHGKYVSIKDLTKINILDAEILRKIAPYLIFDD</sequence>
<dbReference type="PANTHER" id="PTHR21180">
    <property type="entry name" value="ENDONUCLEASE/EXONUCLEASE/PHOSPHATASE FAMILY DOMAIN-CONTAINING PROTEIN 1"/>
    <property type="match status" value="1"/>
</dbReference>
<organism evidence="2 3">
    <name type="scientific">Arcticibacter pallidicorallinus</name>
    <dbReference type="NCBI Taxonomy" id="1259464"/>
    <lineage>
        <taxon>Bacteria</taxon>
        <taxon>Pseudomonadati</taxon>
        <taxon>Bacteroidota</taxon>
        <taxon>Sphingobacteriia</taxon>
        <taxon>Sphingobacteriales</taxon>
        <taxon>Sphingobacteriaceae</taxon>
        <taxon>Arcticibacter</taxon>
    </lineage>
</organism>
<dbReference type="RefSeq" id="WP_106290227.1">
    <property type="nucleotide sequence ID" value="NZ_PVTH01000001.1"/>
</dbReference>
<dbReference type="GO" id="GO:0015628">
    <property type="term" value="P:protein secretion by the type II secretion system"/>
    <property type="evidence" value="ECO:0007669"/>
    <property type="project" value="TreeGrafter"/>
</dbReference>
<dbReference type="Proteomes" id="UP000238034">
    <property type="component" value="Unassembled WGS sequence"/>
</dbReference>
<dbReference type="AlphaFoldDB" id="A0A2T0UB18"/>
<evidence type="ECO:0000313" key="3">
    <source>
        <dbReference type="Proteomes" id="UP000238034"/>
    </source>
</evidence>
<dbReference type="InterPro" id="IPR051675">
    <property type="entry name" value="Endo/Exo/Phosphatase_dom_1"/>
</dbReference>
<accession>A0A2T0UB18</accession>
<protein>
    <submittedName>
        <fullName evidence="2">DNA uptake protein ComE-like DNA-binding protein</fullName>
    </submittedName>
</protein>
<dbReference type="PANTHER" id="PTHR21180:SF32">
    <property type="entry name" value="ENDONUCLEASE_EXONUCLEASE_PHOSPHATASE FAMILY DOMAIN-CONTAINING PROTEIN 1"/>
    <property type="match status" value="1"/>
</dbReference>
<dbReference type="GO" id="GO:0003677">
    <property type="term" value="F:DNA binding"/>
    <property type="evidence" value="ECO:0007669"/>
    <property type="project" value="UniProtKB-KW"/>
</dbReference>
<dbReference type="InterPro" id="IPR010994">
    <property type="entry name" value="RuvA_2-like"/>
</dbReference>